<dbReference type="InterPro" id="IPR051796">
    <property type="entry name" value="ISF_SsuE-like"/>
</dbReference>
<evidence type="ECO:0000256" key="2">
    <source>
        <dbReference type="ARBA" id="ARBA00022643"/>
    </source>
</evidence>
<dbReference type="RefSeq" id="WP_117894948.1">
    <property type="nucleotide sequence ID" value="NZ_CABJCV010000009.1"/>
</dbReference>
<reference evidence="6 7" key="1">
    <citation type="submission" date="2018-08" db="EMBL/GenBank/DDBJ databases">
        <title>A genome reference for cultivated species of the human gut microbiota.</title>
        <authorList>
            <person name="Zou Y."/>
            <person name="Xue W."/>
            <person name="Luo G."/>
        </authorList>
    </citation>
    <scope>NUCLEOTIDE SEQUENCE [LARGE SCALE GENOMIC DNA]</scope>
    <source>
        <strain evidence="6 7">AF24-29</strain>
    </source>
</reference>
<keyword evidence="7" id="KW-1185">Reference proteome</keyword>
<keyword evidence="1" id="KW-0285">Flavoprotein</keyword>
<evidence type="ECO:0000313" key="7">
    <source>
        <dbReference type="Proteomes" id="UP000284178"/>
    </source>
</evidence>
<evidence type="ECO:0000259" key="5">
    <source>
        <dbReference type="Pfam" id="PF02525"/>
    </source>
</evidence>
<feature type="domain" description="Flavodoxin-like fold" evidence="5">
    <location>
        <begin position="1"/>
        <end position="107"/>
    </location>
</feature>
<name>A0A412G1A8_9FIRM</name>
<dbReference type="GeneID" id="83015526"/>
<feature type="transmembrane region" description="Helical" evidence="3">
    <location>
        <begin position="369"/>
        <end position="402"/>
    </location>
</feature>
<organism evidence="6 7">
    <name type="scientific">Holdemania filiformis</name>
    <dbReference type="NCBI Taxonomy" id="61171"/>
    <lineage>
        <taxon>Bacteria</taxon>
        <taxon>Bacillati</taxon>
        <taxon>Bacillota</taxon>
        <taxon>Erysipelotrichia</taxon>
        <taxon>Erysipelotrichales</taxon>
        <taxon>Erysipelotrichaceae</taxon>
        <taxon>Holdemania</taxon>
    </lineage>
</organism>
<gene>
    <name evidence="6" type="ORF">DWY25_08945</name>
</gene>
<dbReference type="Pfam" id="PF02036">
    <property type="entry name" value="SCP2"/>
    <property type="match status" value="1"/>
</dbReference>
<accession>A0A412G1A8</accession>
<keyword evidence="2" id="KW-0288">FMN</keyword>
<dbReference type="EMBL" id="QRUP01000009">
    <property type="protein sequence ID" value="RGR74193.1"/>
    <property type="molecule type" value="Genomic_DNA"/>
</dbReference>
<feature type="transmembrane region" description="Helical" evidence="3">
    <location>
        <begin position="482"/>
        <end position="503"/>
    </location>
</feature>
<protein>
    <submittedName>
        <fullName evidence="6">NAD(P)H dehydrogenase</fullName>
    </submittedName>
</protein>
<dbReference type="SUPFAM" id="SSF52218">
    <property type="entry name" value="Flavoproteins"/>
    <property type="match status" value="1"/>
</dbReference>
<keyword evidence="3" id="KW-0472">Membrane</keyword>
<feature type="transmembrane region" description="Helical" evidence="3">
    <location>
        <begin position="408"/>
        <end position="427"/>
    </location>
</feature>
<dbReference type="Proteomes" id="UP000284178">
    <property type="component" value="Unassembled WGS sequence"/>
</dbReference>
<keyword evidence="3" id="KW-1133">Transmembrane helix</keyword>
<dbReference type="AlphaFoldDB" id="A0A412G1A8"/>
<dbReference type="SUPFAM" id="SSF55718">
    <property type="entry name" value="SCP-like"/>
    <property type="match status" value="1"/>
</dbReference>
<dbReference type="InterPro" id="IPR003680">
    <property type="entry name" value="Flavodoxin_fold"/>
</dbReference>
<dbReference type="PANTHER" id="PTHR43278">
    <property type="entry name" value="NAD(P)H-DEPENDENT FMN-CONTAINING OXIDOREDUCTASE YWQN-RELATED"/>
    <property type="match status" value="1"/>
</dbReference>
<dbReference type="Gene3D" id="3.30.1050.10">
    <property type="entry name" value="SCP2 sterol-binding domain"/>
    <property type="match status" value="1"/>
</dbReference>
<dbReference type="PANTHER" id="PTHR43278:SF2">
    <property type="entry name" value="IRON-SULFUR FLAVOPROTEIN"/>
    <property type="match status" value="1"/>
</dbReference>
<sequence>MKILTLNSSPRGAASNTFQLTQAFLEGLRQELESPLIVKTRMINELNLSPCQGCFRCWTATPGTCVIPDAMAEVLEEMRSADLILWSFPLYYFGMPGPVKTLLDRCLPLNLPWMERDADGRPVHPRRDQNARMKSILISTCGFTTVENNYEALIRQFDLAFGDSLKILCPQGELFAHPELRRQTSVYMAQVTQAGQEYARTKTLSDSTLRRLSEPLLPEGTFISLANASWNIQKPEEQNDPQKTKVRQAEQFTRQMAALYNPAAFDGKERVFEIFYTDVQTGYQLTLGKTCELCPLGTKPYTTRVETPLEVWQAIARGELRGEQAMMEGRYKTRGDLTLLMDWDRYFSGPGNLIPSDLEKAKKRTNMLLLILPWCCLWMLLPFSASLGASAAIVTAAGLALAGKKWTLTIYDGFTGLLVAAFALAALQGADLRWLIPLSYLAFGLLWLLSCLTPIPLSAHYSKEKYHGEAAYQNPVFMRTNLILTLAWGLLYTASAVGTYAILRSAVPELAALINTLCPLLLGLFTLWFEKAYPAKIARG</sequence>
<proteinExistence type="predicted"/>
<dbReference type="InterPro" id="IPR029039">
    <property type="entry name" value="Flavoprotein-like_sf"/>
</dbReference>
<feature type="transmembrane region" description="Helical" evidence="3">
    <location>
        <begin position="510"/>
        <end position="529"/>
    </location>
</feature>
<keyword evidence="3" id="KW-0812">Transmembrane</keyword>
<evidence type="ECO:0000256" key="3">
    <source>
        <dbReference type="SAM" id="Phobius"/>
    </source>
</evidence>
<evidence type="ECO:0000256" key="1">
    <source>
        <dbReference type="ARBA" id="ARBA00022630"/>
    </source>
</evidence>
<dbReference type="Pfam" id="PF02525">
    <property type="entry name" value="Flavodoxin_2"/>
    <property type="match status" value="1"/>
</dbReference>
<dbReference type="InterPro" id="IPR036527">
    <property type="entry name" value="SCP2_sterol-bd_dom_sf"/>
</dbReference>
<feature type="transmembrane region" description="Helical" evidence="3">
    <location>
        <begin position="434"/>
        <end position="455"/>
    </location>
</feature>
<dbReference type="Gene3D" id="3.40.50.360">
    <property type="match status" value="1"/>
</dbReference>
<evidence type="ECO:0000259" key="4">
    <source>
        <dbReference type="Pfam" id="PF02036"/>
    </source>
</evidence>
<dbReference type="InterPro" id="IPR003033">
    <property type="entry name" value="SCP2_sterol-bd_dom"/>
</dbReference>
<comment type="caution">
    <text evidence="6">The sequence shown here is derived from an EMBL/GenBank/DDBJ whole genome shotgun (WGS) entry which is preliminary data.</text>
</comment>
<feature type="domain" description="SCP2" evidence="4">
    <location>
        <begin position="270"/>
        <end position="346"/>
    </location>
</feature>
<evidence type="ECO:0000313" key="6">
    <source>
        <dbReference type="EMBL" id="RGR74193.1"/>
    </source>
</evidence>